<sequence length="197" mass="22366">MFPDQPFYRSFYRVPLRALFRPQHPHLIFYSGNFDAGGRPRNYPTLLLVHFEIYTQRSTLQSHTASMTLNGKAFDGLPFTIVNITPVLSQPGVNIFAFSSQVIPRQVTVNVDAVEKISEDELLLSTNESSSYVLTQAHTDALLRCRGAQAEGVVAKNLLVCLRPYNARHGHVSVRRSVIYKRNSFQDMREETEEAVH</sequence>
<comment type="caution">
    <text evidence="1">The sequence shown here is derived from an EMBL/GenBank/DDBJ whole genome shotgun (WGS) entry which is preliminary data.</text>
</comment>
<protein>
    <submittedName>
        <fullName evidence="1">Uncharacterized protein</fullName>
    </submittedName>
</protein>
<dbReference type="AlphaFoldDB" id="A0AAQ4FKA5"/>
<gene>
    <name evidence="1" type="ORF">V5799_023038</name>
</gene>
<dbReference type="EMBL" id="JARKHS020002033">
    <property type="protein sequence ID" value="KAK8787185.1"/>
    <property type="molecule type" value="Genomic_DNA"/>
</dbReference>
<reference evidence="1 2" key="1">
    <citation type="journal article" date="2023" name="Arcadia Sci">
        <title>De novo assembly of a long-read Amblyomma americanum tick genome.</title>
        <authorList>
            <person name="Chou S."/>
            <person name="Poskanzer K.E."/>
            <person name="Rollins M."/>
            <person name="Thuy-Boun P.S."/>
        </authorList>
    </citation>
    <scope>NUCLEOTIDE SEQUENCE [LARGE SCALE GENOMIC DNA]</scope>
    <source>
        <strain evidence="1">F_SG_1</strain>
        <tissue evidence="1">Salivary glands</tissue>
    </source>
</reference>
<dbReference type="Proteomes" id="UP001321473">
    <property type="component" value="Unassembled WGS sequence"/>
</dbReference>
<proteinExistence type="predicted"/>
<evidence type="ECO:0000313" key="2">
    <source>
        <dbReference type="Proteomes" id="UP001321473"/>
    </source>
</evidence>
<accession>A0AAQ4FKA5</accession>
<organism evidence="1 2">
    <name type="scientific">Amblyomma americanum</name>
    <name type="common">Lone star tick</name>
    <dbReference type="NCBI Taxonomy" id="6943"/>
    <lineage>
        <taxon>Eukaryota</taxon>
        <taxon>Metazoa</taxon>
        <taxon>Ecdysozoa</taxon>
        <taxon>Arthropoda</taxon>
        <taxon>Chelicerata</taxon>
        <taxon>Arachnida</taxon>
        <taxon>Acari</taxon>
        <taxon>Parasitiformes</taxon>
        <taxon>Ixodida</taxon>
        <taxon>Ixodoidea</taxon>
        <taxon>Ixodidae</taxon>
        <taxon>Amblyomminae</taxon>
        <taxon>Amblyomma</taxon>
    </lineage>
</organism>
<keyword evidence="2" id="KW-1185">Reference proteome</keyword>
<name>A0AAQ4FKA5_AMBAM</name>
<evidence type="ECO:0000313" key="1">
    <source>
        <dbReference type="EMBL" id="KAK8787185.1"/>
    </source>
</evidence>